<dbReference type="AlphaFoldDB" id="A0A4Q7V5X5"/>
<dbReference type="PROSITE" id="PS52029">
    <property type="entry name" value="LD_TPASE"/>
    <property type="match status" value="1"/>
</dbReference>
<keyword evidence="2" id="KW-0808">Transferase</keyword>
<evidence type="ECO:0000256" key="1">
    <source>
        <dbReference type="ARBA" id="ARBA00004752"/>
    </source>
</evidence>
<dbReference type="InterPro" id="IPR005490">
    <property type="entry name" value="LD_TPept_cat_dom"/>
</dbReference>
<keyword evidence="5 6" id="KW-0961">Cell wall biogenesis/degradation</keyword>
<evidence type="ECO:0000313" key="10">
    <source>
        <dbReference type="Proteomes" id="UP000291591"/>
    </source>
</evidence>
<dbReference type="InterPro" id="IPR038063">
    <property type="entry name" value="Transpep_catalytic_dom"/>
</dbReference>
<keyword evidence="4 6" id="KW-0573">Peptidoglycan synthesis</keyword>
<dbReference type="GO" id="GO:0018104">
    <property type="term" value="P:peptidoglycan-protein cross-linking"/>
    <property type="evidence" value="ECO:0007669"/>
    <property type="project" value="TreeGrafter"/>
</dbReference>
<feature type="chain" id="PRO_5038532729" evidence="7">
    <location>
        <begin position="33"/>
        <end position="182"/>
    </location>
</feature>
<feature type="active site" description="Nucleophile" evidence="6">
    <location>
        <position position="145"/>
    </location>
</feature>
<comment type="pathway">
    <text evidence="1 6">Cell wall biogenesis; peptidoglycan biosynthesis.</text>
</comment>
<dbReference type="SUPFAM" id="SSF141523">
    <property type="entry name" value="L,D-transpeptidase catalytic domain-like"/>
    <property type="match status" value="1"/>
</dbReference>
<evidence type="ECO:0000313" key="9">
    <source>
        <dbReference type="EMBL" id="RZT88904.1"/>
    </source>
</evidence>
<organism evidence="9 10">
    <name type="scientific">Pseudonocardia sediminis</name>
    <dbReference type="NCBI Taxonomy" id="1397368"/>
    <lineage>
        <taxon>Bacteria</taxon>
        <taxon>Bacillati</taxon>
        <taxon>Actinomycetota</taxon>
        <taxon>Actinomycetes</taxon>
        <taxon>Pseudonocardiales</taxon>
        <taxon>Pseudonocardiaceae</taxon>
        <taxon>Pseudonocardia</taxon>
    </lineage>
</organism>
<feature type="signal peptide" evidence="7">
    <location>
        <begin position="1"/>
        <end position="32"/>
    </location>
</feature>
<dbReference type="GO" id="GO:0005576">
    <property type="term" value="C:extracellular region"/>
    <property type="evidence" value="ECO:0007669"/>
    <property type="project" value="TreeGrafter"/>
</dbReference>
<feature type="domain" description="L,D-TPase catalytic" evidence="8">
    <location>
        <begin position="55"/>
        <end position="169"/>
    </location>
</feature>
<evidence type="ECO:0000256" key="7">
    <source>
        <dbReference type="SAM" id="SignalP"/>
    </source>
</evidence>
<evidence type="ECO:0000256" key="6">
    <source>
        <dbReference type="PROSITE-ProRule" id="PRU01373"/>
    </source>
</evidence>
<gene>
    <name evidence="9" type="ORF">EV383_5858</name>
</gene>
<evidence type="ECO:0000256" key="2">
    <source>
        <dbReference type="ARBA" id="ARBA00022679"/>
    </source>
</evidence>
<evidence type="ECO:0000256" key="4">
    <source>
        <dbReference type="ARBA" id="ARBA00022984"/>
    </source>
</evidence>
<evidence type="ECO:0000256" key="3">
    <source>
        <dbReference type="ARBA" id="ARBA00022960"/>
    </source>
</evidence>
<dbReference type="PANTHER" id="PTHR30582">
    <property type="entry name" value="L,D-TRANSPEPTIDASE"/>
    <property type="match status" value="1"/>
</dbReference>
<dbReference type="InterPro" id="IPR050979">
    <property type="entry name" value="LD-transpeptidase"/>
</dbReference>
<dbReference type="Proteomes" id="UP000291591">
    <property type="component" value="Unassembled WGS sequence"/>
</dbReference>
<dbReference type="UniPathway" id="UPA00219"/>
<keyword evidence="7" id="KW-0732">Signal</keyword>
<feature type="active site" description="Proton donor/acceptor" evidence="6">
    <location>
        <position position="134"/>
    </location>
</feature>
<evidence type="ECO:0000256" key="5">
    <source>
        <dbReference type="ARBA" id="ARBA00023316"/>
    </source>
</evidence>
<dbReference type="Pfam" id="PF03734">
    <property type="entry name" value="YkuD"/>
    <property type="match status" value="1"/>
</dbReference>
<dbReference type="InterPro" id="IPR006311">
    <property type="entry name" value="TAT_signal"/>
</dbReference>
<dbReference type="GO" id="GO:0071972">
    <property type="term" value="F:peptidoglycan L,D-transpeptidase activity"/>
    <property type="evidence" value="ECO:0007669"/>
    <property type="project" value="TreeGrafter"/>
</dbReference>
<dbReference type="PANTHER" id="PTHR30582:SF33">
    <property type="entry name" value="EXPORTED PROTEIN"/>
    <property type="match status" value="1"/>
</dbReference>
<comment type="caution">
    <text evidence="9">The sequence shown here is derived from an EMBL/GenBank/DDBJ whole genome shotgun (WGS) entry which is preliminary data.</text>
</comment>
<dbReference type="GO" id="GO:0008360">
    <property type="term" value="P:regulation of cell shape"/>
    <property type="evidence" value="ECO:0007669"/>
    <property type="project" value="UniProtKB-UniRule"/>
</dbReference>
<dbReference type="RefSeq" id="WP_207223688.1">
    <property type="nucleotide sequence ID" value="NZ_SHKL01000001.1"/>
</dbReference>
<keyword evidence="3 6" id="KW-0133">Cell shape</keyword>
<dbReference type="PROSITE" id="PS51318">
    <property type="entry name" value="TAT"/>
    <property type="match status" value="1"/>
</dbReference>
<protein>
    <submittedName>
        <fullName evidence="9">L,D-transpeptidase-like protein</fullName>
    </submittedName>
</protein>
<dbReference type="GO" id="GO:0071555">
    <property type="term" value="P:cell wall organization"/>
    <property type="evidence" value="ECO:0007669"/>
    <property type="project" value="UniProtKB-UniRule"/>
</dbReference>
<reference evidence="9 10" key="1">
    <citation type="submission" date="2019-02" db="EMBL/GenBank/DDBJ databases">
        <title>Sequencing the genomes of 1000 actinobacteria strains.</title>
        <authorList>
            <person name="Klenk H.-P."/>
        </authorList>
    </citation>
    <scope>NUCLEOTIDE SEQUENCE [LARGE SCALE GENOMIC DNA]</scope>
    <source>
        <strain evidence="9 10">DSM 45779</strain>
    </source>
</reference>
<name>A0A4Q7V5X5_PSEST</name>
<dbReference type="EMBL" id="SHKL01000001">
    <property type="protein sequence ID" value="RZT88904.1"/>
    <property type="molecule type" value="Genomic_DNA"/>
</dbReference>
<dbReference type="Gene3D" id="2.40.440.10">
    <property type="entry name" value="L,D-transpeptidase catalytic domain-like"/>
    <property type="match status" value="1"/>
</dbReference>
<keyword evidence="10" id="KW-1185">Reference proteome</keyword>
<dbReference type="GO" id="GO:0016740">
    <property type="term" value="F:transferase activity"/>
    <property type="evidence" value="ECO:0007669"/>
    <property type="project" value="UniProtKB-KW"/>
</dbReference>
<dbReference type="CDD" id="cd16913">
    <property type="entry name" value="YkuD_like"/>
    <property type="match status" value="1"/>
</dbReference>
<accession>A0A4Q7V5X5</accession>
<proteinExistence type="predicted"/>
<evidence type="ECO:0000259" key="8">
    <source>
        <dbReference type="PROSITE" id="PS52029"/>
    </source>
</evidence>
<sequence>MSDNRRIRGRRRATIAGLVATAGVVLAGTALAGSPAAEAAYKEALVPGTPCTVTAKACVDLDSQRAWLFRNGKILRGPVPVATGGNGEATPIGHSLRVYRKDANHKSQESRLPNGAPAPMPQSVFFEDGGIAFHSGSPNRSSGGCVHLNPADAKAWFDYLQIGDKVQVVSAKQEKAERAKRH</sequence>